<dbReference type="Pfam" id="PF00266">
    <property type="entry name" value="Aminotran_5"/>
    <property type="match status" value="1"/>
</dbReference>
<proteinExistence type="predicted"/>
<sequence length="418" mass="45765">MDIDTVRDAFPAMARGAEPKKRIFFDNPAGTQMASRSIERMTRAMIETNANLGGYFETSLAAQAMVDDAHQAMADFFNAADRREVVFGQNMTTLTFAVSRAIGRDLNAGDAIVLTRMDHDANVAPWLMLAEDRGLEVRWIDLDPKTFELDLSTLEATIDEDVKLVAVGYASNVTGTINDVKRIAQRARAIGALSYIDAVQFAPHGVIDVQEIGCDFLVCSAYKFFGPHHGVLWGRFDLLQALTAYKVRAASNTPPGKFETGTTSREALAGVLGAVEHYAWLGQSFGNVHPQATRRERIVAGIEVADRYERVLTARLIAGLSRIDGVLIQGISDVAALARRVPTVSITVDGTDPADIAKAMAEEGIYLWHGHNYGLEPIKRLGLADRNGVVRIGLAHYNTEAEVDFLLAKLADWMKTRT</sequence>
<evidence type="ECO:0000259" key="2">
    <source>
        <dbReference type="Pfam" id="PF00266"/>
    </source>
</evidence>
<dbReference type="PANTHER" id="PTHR43586:SF21">
    <property type="entry name" value="PYRIDOXAL PHOSPHATE (PLP)-DEPENDENT ASPARTATE AMINOTRANSFERASE SUPERFAMILY"/>
    <property type="match status" value="1"/>
</dbReference>
<name>A0AB38TDQ8_9HYPH</name>
<dbReference type="EMBL" id="CP088147">
    <property type="protein sequence ID" value="UTU52397.1"/>
    <property type="molecule type" value="Genomic_DNA"/>
</dbReference>
<keyword evidence="4" id="KW-1185">Reference proteome</keyword>
<dbReference type="RefSeq" id="WP_013528423.1">
    <property type="nucleotide sequence ID" value="NZ_CP088147.1"/>
</dbReference>
<dbReference type="AlphaFoldDB" id="A0AB38TDQ8"/>
<dbReference type="Proteomes" id="UP001060070">
    <property type="component" value="Chromosome"/>
</dbReference>
<evidence type="ECO:0000313" key="4">
    <source>
        <dbReference type="Proteomes" id="UP001060070"/>
    </source>
</evidence>
<gene>
    <name evidence="3" type="ORF">LRP29_02795</name>
</gene>
<feature type="domain" description="Aminotransferase class V" evidence="2">
    <location>
        <begin position="23"/>
        <end position="406"/>
    </location>
</feature>
<dbReference type="InterPro" id="IPR000192">
    <property type="entry name" value="Aminotrans_V_dom"/>
</dbReference>
<evidence type="ECO:0000313" key="3">
    <source>
        <dbReference type="EMBL" id="UTU52397.1"/>
    </source>
</evidence>
<reference evidence="3 4" key="1">
    <citation type="journal article" date="2022" name="Microbiol. Resour. Announc.">
        <title>Complete Genome Sequence of Mesorhizobium ciceri Strain R30, a Rhizobium Used as a Commercial Inoculant for Chickpea in Argentina.</title>
        <authorList>
            <person name="Foresto E."/>
            <person name="Revale S."/>
            <person name="Primo E."/>
            <person name="Nievas F."/>
            <person name="Carezzano E."/>
            <person name="Puente M."/>
            <person name="Alzari P."/>
            <person name="Mart M."/>
            <person name="Ben-Assaya M."/>
            <person name="Mornico D."/>
            <person name="Santoro M."/>
            <person name="Mart F."/>
            <person name="Giordano W."/>
            <person name="Bogino P."/>
        </authorList>
    </citation>
    <scope>NUCLEOTIDE SEQUENCE [LARGE SCALE GENOMIC DNA]</scope>
    <source>
        <strain evidence="3 4">R30</strain>
    </source>
</reference>
<keyword evidence="1" id="KW-0663">Pyridoxal phosphate</keyword>
<dbReference type="InterPro" id="IPR011340">
    <property type="entry name" value="Cys_dSase-rel"/>
</dbReference>
<evidence type="ECO:0000256" key="1">
    <source>
        <dbReference type="ARBA" id="ARBA00022898"/>
    </source>
</evidence>
<organism evidence="3 4">
    <name type="scientific">Mesorhizobium ciceri</name>
    <dbReference type="NCBI Taxonomy" id="39645"/>
    <lineage>
        <taxon>Bacteria</taxon>
        <taxon>Pseudomonadati</taxon>
        <taxon>Pseudomonadota</taxon>
        <taxon>Alphaproteobacteria</taxon>
        <taxon>Hyphomicrobiales</taxon>
        <taxon>Phyllobacteriaceae</taxon>
        <taxon>Mesorhizobium</taxon>
    </lineage>
</organism>
<protein>
    <submittedName>
        <fullName evidence="3">Cysteine desulfurase-like protein</fullName>
    </submittedName>
</protein>
<dbReference type="SUPFAM" id="SSF53383">
    <property type="entry name" value="PLP-dependent transferases"/>
    <property type="match status" value="1"/>
</dbReference>
<dbReference type="PANTHER" id="PTHR43586">
    <property type="entry name" value="CYSTEINE DESULFURASE"/>
    <property type="match status" value="1"/>
</dbReference>
<dbReference type="InterPro" id="IPR015424">
    <property type="entry name" value="PyrdxlP-dep_Trfase"/>
</dbReference>
<accession>A0AB38TDQ8</accession>
<dbReference type="InterPro" id="IPR015422">
    <property type="entry name" value="PyrdxlP-dep_Trfase_small"/>
</dbReference>
<dbReference type="NCBIfam" id="TIGR01976">
    <property type="entry name" value="am_tr_V_VC1184"/>
    <property type="match status" value="1"/>
</dbReference>
<dbReference type="Gene3D" id="3.40.640.10">
    <property type="entry name" value="Type I PLP-dependent aspartate aminotransferase-like (Major domain)"/>
    <property type="match status" value="1"/>
</dbReference>
<dbReference type="Gene3D" id="3.90.1150.10">
    <property type="entry name" value="Aspartate Aminotransferase, domain 1"/>
    <property type="match status" value="1"/>
</dbReference>
<dbReference type="InterPro" id="IPR015421">
    <property type="entry name" value="PyrdxlP-dep_Trfase_major"/>
</dbReference>